<dbReference type="Gene3D" id="3.40.50.720">
    <property type="entry name" value="NAD(P)-binding Rossmann-like Domain"/>
    <property type="match status" value="1"/>
</dbReference>
<dbReference type="InterPro" id="IPR036291">
    <property type="entry name" value="NAD(P)-bd_dom_sf"/>
</dbReference>
<evidence type="ECO:0000313" key="4">
    <source>
        <dbReference type="Proteomes" id="UP000750502"/>
    </source>
</evidence>
<dbReference type="InterPro" id="IPR002364">
    <property type="entry name" value="Quin_OxRdtase/zeta-crystal_CS"/>
</dbReference>
<evidence type="ECO:0000259" key="2">
    <source>
        <dbReference type="SMART" id="SM00829"/>
    </source>
</evidence>
<keyword evidence="1" id="KW-0560">Oxidoreductase</keyword>
<dbReference type="CDD" id="cd08267">
    <property type="entry name" value="MDR1"/>
    <property type="match status" value="1"/>
</dbReference>
<dbReference type="PANTHER" id="PTHR11695">
    <property type="entry name" value="ALCOHOL DEHYDROGENASE RELATED"/>
    <property type="match status" value="1"/>
</dbReference>
<dbReference type="OrthoDB" id="3509362at2759"/>
<dbReference type="SMART" id="SM00829">
    <property type="entry name" value="PKS_ER"/>
    <property type="match status" value="1"/>
</dbReference>
<proteinExistence type="predicted"/>
<dbReference type="InterPro" id="IPR000073">
    <property type="entry name" value="AB_hydrolase_1"/>
</dbReference>
<sequence length="496" mass="54561">MTESRAWVFSKRGLPWDILNLTSQPIPTLPPPLPLPKDVPNPEEWIVVKVAFAGLNPGAIFQMSLVPPFIRKPTCVPEMDFSGTVIDVWHPDDESGSAQSKRFNKGDKILAMLPASHTLPTGTGALAEYVRIPARYAVKKPEGVSLADGAGCLLPSLTARQLVNESGAKTGDRVLINAASGGIGSLVVQMLRKVVGPGGYIVGICSGKNIELVKSLGADEVIDYTQHDVLSKHLAERFSSEPFNTIIDTLGHQALYLASPSYLVPEGNYSSVGIKPPTFFVPDFLRAVLQMKLNEWWPVSPWLGGVGRRWLGTSMMSPTLDDRQAVADMLGRGDIKLVKDSIWPFEKTKEAYRKLGGLHARGKILVKVDDQVDDDDSQRIKEDFKFLADRFRVLVYDLRGSEDSKFKGPFTDEQAWAGAEKFILAGGSYGGFLALNYALNYPNRLLALILRNTWTCGPQGTYRALANILLSDRINPDPMRQVRLWAGNVQSQEDAE</sequence>
<comment type="caution">
    <text evidence="3">The sequence shown here is derived from an EMBL/GenBank/DDBJ whole genome shotgun (WGS) entry which is preliminary data.</text>
</comment>
<organism evidence="3 4">
    <name type="scientific">Fusarium xylarioides</name>
    <dbReference type="NCBI Taxonomy" id="221167"/>
    <lineage>
        <taxon>Eukaryota</taxon>
        <taxon>Fungi</taxon>
        <taxon>Dikarya</taxon>
        <taxon>Ascomycota</taxon>
        <taxon>Pezizomycotina</taxon>
        <taxon>Sordariomycetes</taxon>
        <taxon>Hypocreomycetidae</taxon>
        <taxon>Hypocreales</taxon>
        <taxon>Nectriaceae</taxon>
        <taxon>Fusarium</taxon>
        <taxon>Fusarium fujikuroi species complex</taxon>
    </lineage>
</organism>
<name>A0A9P7I8T9_9HYPO</name>
<keyword evidence="4" id="KW-1185">Reference proteome</keyword>
<dbReference type="SUPFAM" id="SSF53474">
    <property type="entry name" value="alpha/beta-Hydrolases"/>
    <property type="match status" value="1"/>
</dbReference>
<dbReference type="Pfam" id="PF08240">
    <property type="entry name" value="ADH_N"/>
    <property type="match status" value="1"/>
</dbReference>
<dbReference type="InterPro" id="IPR050700">
    <property type="entry name" value="YIM1/Zinc_Alcohol_DH_Fams"/>
</dbReference>
<dbReference type="InterPro" id="IPR020843">
    <property type="entry name" value="ER"/>
</dbReference>
<protein>
    <recommendedName>
        <fullName evidence="2">Enoyl reductase (ER) domain-containing protein</fullName>
    </recommendedName>
</protein>
<dbReference type="InterPro" id="IPR029058">
    <property type="entry name" value="AB_hydrolase_fold"/>
</dbReference>
<gene>
    <name evidence="3" type="ORF">H9Q72_002326</name>
</gene>
<dbReference type="GO" id="GO:0005739">
    <property type="term" value="C:mitochondrion"/>
    <property type="evidence" value="ECO:0007669"/>
    <property type="project" value="TreeGrafter"/>
</dbReference>
<reference evidence="3" key="2">
    <citation type="submission" date="2020-10" db="EMBL/GenBank/DDBJ databases">
        <authorList>
            <person name="Peck L.D."/>
            <person name="Nowell R.W."/>
            <person name="Flood J."/>
            <person name="Ryan M.J."/>
            <person name="Barraclough T.G."/>
        </authorList>
    </citation>
    <scope>NUCLEOTIDE SEQUENCE</scope>
    <source>
        <strain evidence="3">IMI 127659i</strain>
    </source>
</reference>
<dbReference type="AlphaFoldDB" id="A0A9P7I8T9"/>
<accession>A0A9P7I8T9</accession>
<dbReference type="Gene3D" id="3.40.50.1820">
    <property type="entry name" value="alpha/beta hydrolase"/>
    <property type="match status" value="1"/>
</dbReference>
<dbReference type="GO" id="GO:0008270">
    <property type="term" value="F:zinc ion binding"/>
    <property type="evidence" value="ECO:0007669"/>
    <property type="project" value="InterPro"/>
</dbReference>
<dbReference type="InterPro" id="IPR011032">
    <property type="entry name" value="GroES-like_sf"/>
</dbReference>
<feature type="domain" description="Enoyl reductase (ER)" evidence="2">
    <location>
        <begin position="24"/>
        <end position="366"/>
    </location>
</feature>
<dbReference type="PROSITE" id="PS01162">
    <property type="entry name" value="QOR_ZETA_CRYSTAL"/>
    <property type="match status" value="1"/>
</dbReference>
<dbReference type="Pfam" id="PF00561">
    <property type="entry name" value="Abhydrolase_1"/>
    <property type="match status" value="1"/>
</dbReference>
<dbReference type="Proteomes" id="UP000750502">
    <property type="component" value="Unassembled WGS sequence"/>
</dbReference>
<dbReference type="Pfam" id="PF13602">
    <property type="entry name" value="ADH_zinc_N_2"/>
    <property type="match status" value="1"/>
</dbReference>
<evidence type="ECO:0000256" key="1">
    <source>
        <dbReference type="ARBA" id="ARBA00023002"/>
    </source>
</evidence>
<reference evidence="3" key="1">
    <citation type="journal article" date="2020" name="bioRxiv">
        <title>Historical genomics reveals the evolutionary mechanisms behind multiple outbreaks of the host-specific coffee wilt pathogen Fusarium xylarioides.</title>
        <authorList>
            <person name="Peck D."/>
            <person name="Nowell R.W."/>
            <person name="Flood J."/>
            <person name="Ryan M.J."/>
            <person name="Barraclough T.G."/>
        </authorList>
    </citation>
    <scope>NUCLEOTIDE SEQUENCE</scope>
    <source>
        <strain evidence="3">IMI 127659i</strain>
    </source>
</reference>
<evidence type="ECO:0000313" key="3">
    <source>
        <dbReference type="EMBL" id="KAG5770952.1"/>
    </source>
</evidence>
<dbReference type="SUPFAM" id="SSF51735">
    <property type="entry name" value="NAD(P)-binding Rossmann-fold domains"/>
    <property type="match status" value="1"/>
</dbReference>
<dbReference type="GO" id="GO:0016491">
    <property type="term" value="F:oxidoreductase activity"/>
    <property type="evidence" value="ECO:0007669"/>
    <property type="project" value="UniProtKB-KW"/>
</dbReference>
<dbReference type="EMBL" id="JADFTT010000047">
    <property type="protein sequence ID" value="KAG5770952.1"/>
    <property type="molecule type" value="Genomic_DNA"/>
</dbReference>
<dbReference type="PANTHER" id="PTHR11695:SF294">
    <property type="entry name" value="RETICULON-4-INTERACTING PROTEIN 1, MITOCHONDRIAL"/>
    <property type="match status" value="1"/>
</dbReference>
<dbReference type="SUPFAM" id="SSF50129">
    <property type="entry name" value="GroES-like"/>
    <property type="match status" value="1"/>
</dbReference>
<dbReference type="InterPro" id="IPR013154">
    <property type="entry name" value="ADH-like_N"/>
</dbReference>
<dbReference type="Gene3D" id="3.90.180.10">
    <property type="entry name" value="Medium-chain alcohol dehydrogenases, catalytic domain"/>
    <property type="match status" value="1"/>
</dbReference>